<evidence type="ECO:0000256" key="3">
    <source>
        <dbReference type="ARBA" id="ARBA00004496"/>
    </source>
</evidence>
<evidence type="ECO:0000313" key="20">
    <source>
        <dbReference type="Proteomes" id="UP000063789"/>
    </source>
</evidence>
<evidence type="ECO:0000256" key="16">
    <source>
        <dbReference type="SAM" id="Coils"/>
    </source>
</evidence>
<evidence type="ECO:0000313" key="19">
    <source>
        <dbReference type="EMBL" id="ALG84106.1"/>
    </source>
</evidence>
<evidence type="ECO:0000256" key="13">
    <source>
        <dbReference type="ARBA" id="ARBA00023014"/>
    </source>
</evidence>
<keyword evidence="10 19" id="KW-0418">Kinase</keyword>
<feature type="transmembrane region" description="Helical" evidence="17">
    <location>
        <begin position="65"/>
        <end position="80"/>
    </location>
</feature>
<feature type="transmembrane region" description="Helical" evidence="17">
    <location>
        <begin position="106"/>
        <end position="123"/>
    </location>
</feature>
<dbReference type="SUPFAM" id="SSF55874">
    <property type="entry name" value="ATPase domain of HSP90 chaperone/DNA topoisomerase II/histidine kinase"/>
    <property type="match status" value="1"/>
</dbReference>
<dbReference type="PIRSF" id="PIRSF037434">
    <property type="entry name" value="STHK_ChrS"/>
    <property type="match status" value="1"/>
</dbReference>
<keyword evidence="12" id="KW-0902">Two-component regulatory system</keyword>
<keyword evidence="6" id="KW-0004">4Fe-4S</keyword>
<dbReference type="Pfam" id="PF07730">
    <property type="entry name" value="HisKA_3"/>
    <property type="match status" value="1"/>
</dbReference>
<dbReference type="GO" id="GO:0016020">
    <property type="term" value="C:membrane"/>
    <property type="evidence" value="ECO:0007669"/>
    <property type="project" value="InterPro"/>
</dbReference>
<evidence type="ECO:0000256" key="1">
    <source>
        <dbReference type="ARBA" id="ARBA00000085"/>
    </source>
</evidence>
<dbReference type="Gene3D" id="3.30.565.10">
    <property type="entry name" value="Histidine kinase-like ATPase, C-terminal domain"/>
    <property type="match status" value="1"/>
</dbReference>
<dbReference type="CDD" id="cd16917">
    <property type="entry name" value="HATPase_UhpB-NarQ-NarX-like"/>
    <property type="match status" value="1"/>
</dbReference>
<accession>A0A0N9MN06</accession>
<proteinExistence type="predicted"/>
<dbReference type="KEGG" id="goq:ACH46_05785"/>
<evidence type="ECO:0000256" key="5">
    <source>
        <dbReference type="ARBA" id="ARBA00017322"/>
    </source>
</evidence>
<dbReference type="GO" id="GO:0000155">
    <property type="term" value="F:phosphorelay sensor kinase activity"/>
    <property type="evidence" value="ECO:0007669"/>
    <property type="project" value="InterPro"/>
</dbReference>
<dbReference type="OrthoDB" id="144293at2"/>
<name>A0A0N9MN06_9ACTN</name>
<dbReference type="PANTHER" id="PTHR24421">
    <property type="entry name" value="NITRATE/NITRITE SENSOR PROTEIN NARX-RELATED"/>
    <property type="match status" value="1"/>
</dbReference>
<feature type="transmembrane region" description="Helical" evidence="17">
    <location>
        <begin position="12"/>
        <end position="30"/>
    </location>
</feature>
<comment type="function">
    <text evidence="14">Member of the two-component regulatory system NreB/NreC involved in the control of dissimilatory nitrate/nitrite reduction in response to oxygen. NreB functions as a direct oxygen sensor histidine kinase which is autophosphorylated, in the absence of oxygen, probably at the conserved histidine residue, and transfers its phosphate group probably to a conserved aspartate residue of NreC. NreB/NreC activates the expression of the nitrate (narGHJI) and nitrite (nir) reductase operons, as well as the putative nitrate transporter gene narT.</text>
</comment>
<feature type="domain" description="Histidine kinase" evidence="18">
    <location>
        <begin position="280"/>
        <end position="367"/>
    </location>
</feature>
<dbReference type="PRINTS" id="PR00344">
    <property type="entry name" value="BCTRLSENSOR"/>
</dbReference>
<keyword evidence="16" id="KW-0175">Coiled coil</keyword>
<dbReference type="GO" id="GO:0046872">
    <property type="term" value="F:metal ion binding"/>
    <property type="evidence" value="ECO:0007669"/>
    <property type="project" value="UniProtKB-KW"/>
</dbReference>
<dbReference type="EMBL" id="CP011853">
    <property type="protein sequence ID" value="ALG84106.1"/>
    <property type="molecule type" value="Genomic_DNA"/>
</dbReference>
<comment type="subcellular location">
    <subcellularLocation>
        <location evidence="3">Cytoplasm</location>
    </subcellularLocation>
</comment>
<dbReference type="PROSITE" id="PS50109">
    <property type="entry name" value="HIS_KIN"/>
    <property type="match status" value="1"/>
</dbReference>
<comment type="cofactor">
    <cofactor evidence="2">
        <name>[4Fe-4S] cluster</name>
        <dbReference type="ChEBI" id="CHEBI:49883"/>
    </cofactor>
</comment>
<evidence type="ECO:0000256" key="15">
    <source>
        <dbReference type="ARBA" id="ARBA00030800"/>
    </source>
</evidence>
<organism evidence="19 20">
    <name type="scientific">Gordonia phthalatica</name>
    <dbReference type="NCBI Taxonomy" id="1136941"/>
    <lineage>
        <taxon>Bacteria</taxon>
        <taxon>Bacillati</taxon>
        <taxon>Actinomycetota</taxon>
        <taxon>Actinomycetes</taxon>
        <taxon>Mycobacteriales</taxon>
        <taxon>Gordoniaceae</taxon>
        <taxon>Gordonia</taxon>
    </lineage>
</organism>
<keyword evidence="17" id="KW-1133">Transmembrane helix</keyword>
<evidence type="ECO:0000259" key="18">
    <source>
        <dbReference type="PROSITE" id="PS50109"/>
    </source>
</evidence>
<evidence type="ECO:0000256" key="7">
    <source>
        <dbReference type="ARBA" id="ARBA00022490"/>
    </source>
</evidence>
<dbReference type="Proteomes" id="UP000063789">
    <property type="component" value="Chromosome"/>
</dbReference>
<dbReference type="GO" id="GO:0046983">
    <property type="term" value="F:protein dimerization activity"/>
    <property type="evidence" value="ECO:0007669"/>
    <property type="project" value="InterPro"/>
</dbReference>
<dbReference type="STRING" id="1136941.ACH46_05785"/>
<dbReference type="GO" id="GO:0051539">
    <property type="term" value="F:4 iron, 4 sulfur cluster binding"/>
    <property type="evidence" value="ECO:0007669"/>
    <property type="project" value="UniProtKB-KW"/>
</dbReference>
<keyword evidence="13" id="KW-0411">Iron-sulfur</keyword>
<dbReference type="GO" id="GO:0005737">
    <property type="term" value="C:cytoplasm"/>
    <property type="evidence" value="ECO:0007669"/>
    <property type="project" value="UniProtKB-SubCell"/>
</dbReference>
<evidence type="ECO:0000256" key="8">
    <source>
        <dbReference type="ARBA" id="ARBA00022679"/>
    </source>
</evidence>
<keyword evidence="17" id="KW-0812">Transmembrane</keyword>
<evidence type="ECO:0000256" key="2">
    <source>
        <dbReference type="ARBA" id="ARBA00001966"/>
    </source>
</evidence>
<evidence type="ECO:0000256" key="12">
    <source>
        <dbReference type="ARBA" id="ARBA00023012"/>
    </source>
</evidence>
<feature type="transmembrane region" description="Helical" evidence="17">
    <location>
        <begin position="86"/>
        <end position="101"/>
    </location>
</feature>
<keyword evidence="11" id="KW-0408">Iron</keyword>
<evidence type="ECO:0000256" key="6">
    <source>
        <dbReference type="ARBA" id="ARBA00022485"/>
    </source>
</evidence>
<dbReference type="InterPro" id="IPR005467">
    <property type="entry name" value="His_kinase_dom"/>
</dbReference>
<evidence type="ECO:0000256" key="17">
    <source>
        <dbReference type="SAM" id="Phobius"/>
    </source>
</evidence>
<dbReference type="Pfam" id="PF02518">
    <property type="entry name" value="HATPase_c"/>
    <property type="match status" value="1"/>
</dbReference>
<dbReference type="InterPro" id="IPR003594">
    <property type="entry name" value="HATPase_dom"/>
</dbReference>
<evidence type="ECO:0000256" key="14">
    <source>
        <dbReference type="ARBA" id="ARBA00024827"/>
    </source>
</evidence>
<keyword evidence="9" id="KW-0479">Metal-binding</keyword>
<keyword evidence="8" id="KW-0808">Transferase</keyword>
<evidence type="ECO:0000256" key="10">
    <source>
        <dbReference type="ARBA" id="ARBA00022777"/>
    </source>
</evidence>
<dbReference type="SMART" id="SM00387">
    <property type="entry name" value="HATPase_c"/>
    <property type="match status" value="1"/>
</dbReference>
<evidence type="ECO:0000256" key="9">
    <source>
        <dbReference type="ARBA" id="ARBA00022723"/>
    </source>
</evidence>
<dbReference type="InterPro" id="IPR017205">
    <property type="entry name" value="Sig_transdc_His_kinase_ChrS"/>
</dbReference>
<dbReference type="Gene3D" id="1.20.5.1930">
    <property type="match status" value="1"/>
</dbReference>
<dbReference type="EC" id="2.7.13.3" evidence="4"/>
<keyword evidence="7" id="KW-0963">Cytoplasm</keyword>
<keyword evidence="17" id="KW-0472">Membrane</keyword>
<feature type="transmembrane region" description="Helical" evidence="17">
    <location>
        <begin position="129"/>
        <end position="149"/>
    </location>
</feature>
<protein>
    <recommendedName>
        <fullName evidence="5">Oxygen sensor histidine kinase NreB</fullName>
        <ecNumber evidence="4">2.7.13.3</ecNumber>
    </recommendedName>
    <alternativeName>
        <fullName evidence="15">Nitrogen regulation protein B</fullName>
    </alternativeName>
</protein>
<dbReference type="InterPro" id="IPR036890">
    <property type="entry name" value="HATPase_C_sf"/>
</dbReference>
<dbReference type="RefSeq" id="WP_062392078.1">
    <property type="nucleotide sequence ID" value="NZ_CP011853.1"/>
</dbReference>
<comment type="catalytic activity">
    <reaction evidence="1">
        <text>ATP + protein L-histidine = ADP + protein N-phospho-L-histidine.</text>
        <dbReference type="EC" id="2.7.13.3"/>
    </reaction>
</comment>
<keyword evidence="20" id="KW-1185">Reference proteome</keyword>
<dbReference type="InterPro" id="IPR050482">
    <property type="entry name" value="Sensor_HK_TwoCompSys"/>
</dbReference>
<dbReference type="InterPro" id="IPR004358">
    <property type="entry name" value="Sig_transdc_His_kin-like_C"/>
</dbReference>
<gene>
    <name evidence="19" type="ORF">ACH46_05785</name>
</gene>
<sequence length="369" mass="38933">MTHDRATDRNAEWGGHVLFAILLAVGVVKSSTEPHAVVSLIGAALVAGWYLVGAVASARGHRDRAGLWVLVLTAGWAGLVAVSDDYVWLAFVLAILCWRFLRRPPAVVAAVTITVVSVVGVWATEGFTVGGVIGPTIGIATAVAVTEAFERITRTVEERDRLLDELVQTRDELAEREREAGVLAERDRLGGEIHDGVGQYLTSIIMLLRADQPDAALTAAQAALSESRRFLKGIDAPVPADGVSAALARQTVASSAEGLPTAFAEHGARIDLPDDVQLALLRITQEALLNARRHAAASTATVTLTHLPGEVHLDVVDDGIGIPADRAGSGFGLRSMRSRVAQCRGEFTVDATPGGGTTIHARLPVGGRR</sequence>
<evidence type="ECO:0000256" key="4">
    <source>
        <dbReference type="ARBA" id="ARBA00012438"/>
    </source>
</evidence>
<evidence type="ECO:0000256" key="11">
    <source>
        <dbReference type="ARBA" id="ARBA00023004"/>
    </source>
</evidence>
<reference evidence="19 20" key="2">
    <citation type="journal article" date="2017" name="Int. J. Syst. Evol. Microbiol.">
        <title>Gordonia phthalatica sp. nov., a di-n-butyl phthalate-degrading bacterium isolated from activated sludge.</title>
        <authorList>
            <person name="Jin D."/>
            <person name="Kong X."/>
            <person name="Jia M."/>
            <person name="Yu X."/>
            <person name="Wang X."/>
            <person name="Zhuang X."/>
            <person name="Deng Y."/>
            <person name="Bai Z."/>
        </authorList>
    </citation>
    <scope>NUCLEOTIDE SEQUENCE [LARGE SCALE GENOMIC DNA]</scope>
    <source>
        <strain evidence="19 20">QH-11</strain>
    </source>
</reference>
<dbReference type="PATRIC" id="fig|1136941.3.peg.1182"/>
<reference evidence="20" key="1">
    <citation type="submission" date="2015-06" db="EMBL/GenBank/DDBJ databases">
        <title>Complete genome sequence and metabolic analysis of phthalate degradation pathway in Gordonia sp. QH-11.</title>
        <authorList>
            <person name="Jin D."/>
            <person name="Kong X."/>
            <person name="Bai Z."/>
        </authorList>
    </citation>
    <scope>NUCLEOTIDE SEQUENCE [LARGE SCALE GENOMIC DNA]</scope>
    <source>
        <strain evidence="20">QH-11</strain>
    </source>
</reference>
<dbReference type="InterPro" id="IPR011712">
    <property type="entry name" value="Sig_transdc_His_kin_sub3_dim/P"/>
</dbReference>
<feature type="coiled-coil region" evidence="16">
    <location>
        <begin position="152"/>
        <end position="179"/>
    </location>
</feature>
<dbReference type="AlphaFoldDB" id="A0A0N9MN06"/>
<feature type="transmembrane region" description="Helical" evidence="17">
    <location>
        <begin position="36"/>
        <end position="58"/>
    </location>
</feature>